<dbReference type="AlphaFoldDB" id="A0AAD5U653"/>
<gene>
    <name evidence="1" type="ORF">HK099_006261</name>
</gene>
<protein>
    <submittedName>
        <fullName evidence="1">Uncharacterized protein</fullName>
    </submittedName>
</protein>
<reference evidence="1" key="1">
    <citation type="submission" date="2020-05" db="EMBL/GenBank/DDBJ databases">
        <title>Phylogenomic resolution of chytrid fungi.</title>
        <authorList>
            <person name="Stajich J.E."/>
            <person name="Amses K."/>
            <person name="Simmons R."/>
            <person name="Seto K."/>
            <person name="Myers J."/>
            <person name="Bonds A."/>
            <person name="Quandt C.A."/>
            <person name="Barry K."/>
            <person name="Liu P."/>
            <person name="Grigoriev I."/>
            <person name="Longcore J.E."/>
            <person name="James T.Y."/>
        </authorList>
    </citation>
    <scope>NUCLEOTIDE SEQUENCE</scope>
    <source>
        <strain evidence="1">JEL0476</strain>
    </source>
</reference>
<evidence type="ECO:0000313" key="1">
    <source>
        <dbReference type="EMBL" id="KAJ3225761.1"/>
    </source>
</evidence>
<accession>A0AAD5U653</accession>
<evidence type="ECO:0000313" key="2">
    <source>
        <dbReference type="Proteomes" id="UP001211065"/>
    </source>
</evidence>
<organism evidence="1 2">
    <name type="scientific">Clydaea vesicula</name>
    <dbReference type="NCBI Taxonomy" id="447962"/>
    <lineage>
        <taxon>Eukaryota</taxon>
        <taxon>Fungi</taxon>
        <taxon>Fungi incertae sedis</taxon>
        <taxon>Chytridiomycota</taxon>
        <taxon>Chytridiomycota incertae sedis</taxon>
        <taxon>Chytridiomycetes</taxon>
        <taxon>Lobulomycetales</taxon>
        <taxon>Lobulomycetaceae</taxon>
        <taxon>Clydaea</taxon>
    </lineage>
</organism>
<comment type="caution">
    <text evidence="1">The sequence shown here is derived from an EMBL/GenBank/DDBJ whole genome shotgun (WGS) entry which is preliminary data.</text>
</comment>
<sequence>MRERLKDSNIKSLEERRALRRNHQAQQNKLAREDKINENRNSFWFKQMLEKRYKELNLDPSGFMDPLLSQQIEDQLYLEQFFDFESDPNEFENELLSGVFENSVSTIVDCIVCKRGEMKSEVNLISCSNCALKLNTCSNFNNAHELMHYLTQVYSNHT</sequence>
<proteinExistence type="predicted"/>
<keyword evidence="2" id="KW-1185">Reference proteome</keyword>
<dbReference type="Proteomes" id="UP001211065">
    <property type="component" value="Unassembled WGS sequence"/>
</dbReference>
<name>A0AAD5U653_9FUNG</name>
<dbReference type="EMBL" id="JADGJW010000053">
    <property type="protein sequence ID" value="KAJ3225761.1"/>
    <property type="molecule type" value="Genomic_DNA"/>
</dbReference>